<dbReference type="AlphaFoldDB" id="A0A9P0JUH8"/>
<dbReference type="OrthoDB" id="6618564at2759"/>
<evidence type="ECO:0008006" key="5">
    <source>
        <dbReference type="Google" id="ProtNLM"/>
    </source>
</evidence>
<accession>A0A9P0JUH8</accession>
<evidence type="ECO:0000256" key="1">
    <source>
        <dbReference type="SAM" id="Coils"/>
    </source>
</evidence>
<feature type="region of interest" description="Disordered" evidence="2">
    <location>
        <begin position="101"/>
        <end position="131"/>
    </location>
</feature>
<keyword evidence="4" id="KW-1185">Reference proteome</keyword>
<protein>
    <recommendedName>
        <fullName evidence="5">DDE Tnp4 domain-containing protein</fullName>
    </recommendedName>
</protein>
<dbReference type="EMBL" id="CAKOFQ010006691">
    <property type="protein sequence ID" value="CAH1960912.1"/>
    <property type="molecule type" value="Genomic_DNA"/>
</dbReference>
<reference evidence="3" key="1">
    <citation type="submission" date="2022-03" db="EMBL/GenBank/DDBJ databases">
        <authorList>
            <person name="Sayadi A."/>
        </authorList>
    </citation>
    <scope>NUCLEOTIDE SEQUENCE</scope>
</reference>
<comment type="caution">
    <text evidence="3">The sequence shown here is derived from an EMBL/GenBank/DDBJ whole genome shotgun (WGS) entry which is preliminary data.</text>
</comment>
<dbReference type="Proteomes" id="UP001152888">
    <property type="component" value="Unassembled WGS sequence"/>
</dbReference>
<evidence type="ECO:0000256" key="2">
    <source>
        <dbReference type="SAM" id="MobiDB-lite"/>
    </source>
</evidence>
<feature type="coiled-coil region" evidence="1">
    <location>
        <begin position="39"/>
        <end position="90"/>
    </location>
</feature>
<name>A0A9P0JUH8_ACAOB</name>
<gene>
    <name evidence="3" type="ORF">ACAOBT_LOCUS3878</name>
</gene>
<proteinExistence type="predicted"/>
<evidence type="ECO:0000313" key="3">
    <source>
        <dbReference type="EMBL" id="CAH1960912.1"/>
    </source>
</evidence>
<sequence length="349" mass="40273">MFETKSEITEIFTMETDPGGPGNGAFTMAIETESREQAVEELTVELEMVRQELSKKDDDKKTIERMMLIIEAQQRTIDELTVKLDLLLKTQVPSHLNTIHSSQTLQQNPSKDKAFNLKRPLNNSSDHSTDDDSLLDGFVTEYLRHFRKRRSRKIGGTPIALVVVILPKIEKSQQLFNEHELLGLAIRVDIQKNSRLIGQCHRCQKYYGHTQSYCTAPPNGYCYRKRSMDHNPNFVAFWLFQQISFKEFILVVNRCCKIHITLTKLFVLIQKGIQVPQTENDWIAIAKDFEKRWNFPHCLGSLDGKHIDIIPPANSTNGRVSDGGFPEKKKLQMSHESYRLFLSQMMLFL</sequence>
<organism evidence="3 4">
    <name type="scientific">Acanthoscelides obtectus</name>
    <name type="common">Bean weevil</name>
    <name type="synonym">Bruchus obtectus</name>
    <dbReference type="NCBI Taxonomy" id="200917"/>
    <lineage>
        <taxon>Eukaryota</taxon>
        <taxon>Metazoa</taxon>
        <taxon>Ecdysozoa</taxon>
        <taxon>Arthropoda</taxon>
        <taxon>Hexapoda</taxon>
        <taxon>Insecta</taxon>
        <taxon>Pterygota</taxon>
        <taxon>Neoptera</taxon>
        <taxon>Endopterygota</taxon>
        <taxon>Coleoptera</taxon>
        <taxon>Polyphaga</taxon>
        <taxon>Cucujiformia</taxon>
        <taxon>Chrysomeloidea</taxon>
        <taxon>Chrysomelidae</taxon>
        <taxon>Bruchinae</taxon>
        <taxon>Bruchini</taxon>
        <taxon>Acanthoscelides</taxon>
    </lineage>
</organism>
<keyword evidence="1" id="KW-0175">Coiled coil</keyword>
<evidence type="ECO:0000313" key="4">
    <source>
        <dbReference type="Proteomes" id="UP001152888"/>
    </source>
</evidence>